<reference evidence="6" key="1">
    <citation type="submission" date="2021-02" db="EMBL/GenBank/DDBJ databases">
        <authorList>
            <person name="Nowell W R."/>
        </authorList>
    </citation>
    <scope>NUCLEOTIDE SEQUENCE</scope>
</reference>
<dbReference type="Proteomes" id="UP000682733">
    <property type="component" value="Unassembled WGS sequence"/>
</dbReference>
<dbReference type="SUPFAM" id="SSF51905">
    <property type="entry name" value="FAD/NAD(P)-binding domain"/>
    <property type="match status" value="1"/>
</dbReference>
<dbReference type="GO" id="GO:0004497">
    <property type="term" value="F:monooxygenase activity"/>
    <property type="evidence" value="ECO:0007669"/>
    <property type="project" value="UniProtKB-KW"/>
</dbReference>
<dbReference type="AlphaFoldDB" id="A0A814HQN1"/>
<keyword evidence="3" id="KW-0560">Oxidoreductase</keyword>
<evidence type="ECO:0000313" key="7">
    <source>
        <dbReference type="EMBL" id="CAF3763600.1"/>
    </source>
</evidence>
<proteinExistence type="predicted"/>
<dbReference type="InterPro" id="IPR036188">
    <property type="entry name" value="FAD/NAD-bd_sf"/>
</dbReference>
<evidence type="ECO:0008006" key="10">
    <source>
        <dbReference type="Google" id="ProtNLM"/>
    </source>
</evidence>
<evidence type="ECO:0000313" key="5">
    <source>
        <dbReference type="EMBL" id="CAF0993749.1"/>
    </source>
</evidence>
<keyword evidence="4" id="KW-0503">Monooxygenase</keyword>
<name>A0A814HQN1_9BILA</name>
<evidence type="ECO:0000256" key="4">
    <source>
        <dbReference type="ARBA" id="ARBA00023033"/>
    </source>
</evidence>
<evidence type="ECO:0000313" key="6">
    <source>
        <dbReference type="EMBL" id="CAF1012619.1"/>
    </source>
</evidence>
<gene>
    <name evidence="6" type="ORF">GPM918_LOCUS14347</name>
    <name evidence="5" type="ORF">OVA965_LOCUS14206</name>
    <name evidence="8" type="ORF">SRO942_LOCUS14347</name>
    <name evidence="7" type="ORF">TMI583_LOCUS14209</name>
</gene>
<keyword evidence="2" id="KW-0274">FAD</keyword>
<protein>
    <recommendedName>
        <fullName evidence="10">FAD-binding domain-containing protein</fullName>
    </recommendedName>
</protein>
<dbReference type="EMBL" id="CAJNOK010006107">
    <property type="protein sequence ID" value="CAF0993749.1"/>
    <property type="molecule type" value="Genomic_DNA"/>
</dbReference>
<keyword evidence="9" id="KW-1185">Reference proteome</keyword>
<dbReference type="Proteomes" id="UP000663829">
    <property type="component" value="Unassembled WGS sequence"/>
</dbReference>
<comment type="caution">
    <text evidence="6">The sequence shown here is derived from an EMBL/GenBank/DDBJ whole genome shotgun (WGS) entry which is preliminary data.</text>
</comment>
<dbReference type="EMBL" id="CAJOBC010003442">
    <property type="protein sequence ID" value="CAF3783993.1"/>
    <property type="molecule type" value="Genomic_DNA"/>
</dbReference>
<dbReference type="EMBL" id="CAJOBA010006115">
    <property type="protein sequence ID" value="CAF3763600.1"/>
    <property type="molecule type" value="Genomic_DNA"/>
</dbReference>
<evidence type="ECO:0000313" key="8">
    <source>
        <dbReference type="EMBL" id="CAF3783993.1"/>
    </source>
</evidence>
<dbReference type="Proteomes" id="UP000681722">
    <property type="component" value="Unassembled WGS sequence"/>
</dbReference>
<sequence>MSPFAGEGVNLAILDATELALAIISADDLKQAIHNYEQKMFSRAAKAADESSTNLDLFISSGNAAKIEADLFKKLMESGHQMTRKLLLLHSQKLQSYT</sequence>
<evidence type="ECO:0000256" key="2">
    <source>
        <dbReference type="ARBA" id="ARBA00022827"/>
    </source>
</evidence>
<dbReference type="EMBL" id="CAJNOQ010003442">
    <property type="protein sequence ID" value="CAF1012619.1"/>
    <property type="molecule type" value="Genomic_DNA"/>
</dbReference>
<dbReference type="Gene3D" id="3.50.50.60">
    <property type="entry name" value="FAD/NAD(P)-binding domain"/>
    <property type="match status" value="1"/>
</dbReference>
<dbReference type="PANTHER" id="PTHR46972">
    <property type="entry name" value="MONOOXYGENASE ASQM-RELATED"/>
    <property type="match status" value="1"/>
</dbReference>
<accession>A0A814HQN1</accession>
<dbReference type="Proteomes" id="UP000677228">
    <property type="component" value="Unassembled WGS sequence"/>
</dbReference>
<dbReference type="OrthoDB" id="655030at2759"/>
<keyword evidence="1" id="KW-0285">Flavoprotein</keyword>
<evidence type="ECO:0000256" key="1">
    <source>
        <dbReference type="ARBA" id="ARBA00022630"/>
    </source>
</evidence>
<evidence type="ECO:0000256" key="3">
    <source>
        <dbReference type="ARBA" id="ARBA00023002"/>
    </source>
</evidence>
<dbReference type="PANTHER" id="PTHR46972:SF1">
    <property type="entry name" value="FAD DEPENDENT OXIDOREDUCTASE DOMAIN-CONTAINING PROTEIN"/>
    <property type="match status" value="1"/>
</dbReference>
<evidence type="ECO:0000313" key="9">
    <source>
        <dbReference type="Proteomes" id="UP000663829"/>
    </source>
</evidence>
<organism evidence="6 9">
    <name type="scientific">Didymodactylos carnosus</name>
    <dbReference type="NCBI Taxonomy" id="1234261"/>
    <lineage>
        <taxon>Eukaryota</taxon>
        <taxon>Metazoa</taxon>
        <taxon>Spiralia</taxon>
        <taxon>Gnathifera</taxon>
        <taxon>Rotifera</taxon>
        <taxon>Eurotatoria</taxon>
        <taxon>Bdelloidea</taxon>
        <taxon>Philodinida</taxon>
        <taxon>Philodinidae</taxon>
        <taxon>Didymodactylos</taxon>
    </lineage>
</organism>